<comment type="caution">
    <text evidence="1">The sequence shown here is derived from an EMBL/GenBank/DDBJ whole genome shotgun (WGS) entry which is preliminary data.</text>
</comment>
<protein>
    <submittedName>
        <fullName evidence="1">Uncharacterized protein</fullName>
    </submittedName>
</protein>
<dbReference type="PANTHER" id="PTHR31280:SF3">
    <property type="entry name" value="DNA TOPOISOMERASE 4 SUBUNIT B (DUF810)"/>
    <property type="match status" value="1"/>
</dbReference>
<sequence>MHFSILKFVGTDESTLLEYAILEVQQVLSTEDIDGKEEQYMNSLVCSRVFNGKEKKLSLVEAIFFSMSIWCDSKLLDYHLHFSKKLDNFKTVMTLALAVGLSLLVKAVKSRLVLLNCMSFIYLAGGKRNYAISKA</sequence>
<dbReference type="Proteomes" id="UP000288805">
    <property type="component" value="Unassembled WGS sequence"/>
</dbReference>
<proteinExistence type="predicted"/>
<organism evidence="1 2">
    <name type="scientific">Vitis vinifera</name>
    <name type="common">Grape</name>
    <dbReference type="NCBI Taxonomy" id="29760"/>
    <lineage>
        <taxon>Eukaryota</taxon>
        <taxon>Viridiplantae</taxon>
        <taxon>Streptophyta</taxon>
        <taxon>Embryophyta</taxon>
        <taxon>Tracheophyta</taxon>
        <taxon>Spermatophyta</taxon>
        <taxon>Magnoliopsida</taxon>
        <taxon>eudicotyledons</taxon>
        <taxon>Gunneridae</taxon>
        <taxon>Pentapetalae</taxon>
        <taxon>rosids</taxon>
        <taxon>Vitales</taxon>
        <taxon>Vitaceae</taxon>
        <taxon>Viteae</taxon>
        <taxon>Vitis</taxon>
    </lineage>
</organism>
<reference evidence="1 2" key="1">
    <citation type="journal article" date="2018" name="PLoS Genet.">
        <title>Population sequencing reveals clonal diversity and ancestral inbreeding in the grapevine cultivar Chardonnay.</title>
        <authorList>
            <person name="Roach M.J."/>
            <person name="Johnson D.L."/>
            <person name="Bohlmann J."/>
            <person name="van Vuuren H.J."/>
            <person name="Jones S.J."/>
            <person name="Pretorius I.S."/>
            <person name="Schmidt S.A."/>
            <person name="Borneman A.R."/>
        </authorList>
    </citation>
    <scope>NUCLEOTIDE SEQUENCE [LARGE SCALE GENOMIC DNA]</scope>
    <source>
        <strain evidence="2">cv. Chardonnay</strain>
        <tissue evidence="1">Leaf</tissue>
    </source>
</reference>
<evidence type="ECO:0000313" key="1">
    <source>
        <dbReference type="EMBL" id="RVW16443.1"/>
    </source>
</evidence>
<evidence type="ECO:0000313" key="2">
    <source>
        <dbReference type="Proteomes" id="UP000288805"/>
    </source>
</evidence>
<gene>
    <name evidence="1" type="ORF">CK203_067830</name>
</gene>
<dbReference type="InterPro" id="IPR008528">
    <property type="entry name" value="unc-13_homologue"/>
</dbReference>
<dbReference type="PANTHER" id="PTHR31280">
    <property type="entry name" value="PROTEIN UNC-13 HOMOLOG"/>
    <property type="match status" value="1"/>
</dbReference>
<dbReference type="EMBL" id="QGNW01002589">
    <property type="protein sequence ID" value="RVW16443.1"/>
    <property type="molecule type" value="Genomic_DNA"/>
</dbReference>
<name>A0A438BZQ9_VITVI</name>
<dbReference type="AlphaFoldDB" id="A0A438BZQ9"/>
<accession>A0A438BZQ9</accession>